<sequence length="249" mass="27878">MEGVHAGLVNPLIVICGSTGTGKSDLAVELAMRHNGEIINADAMQMYEGLPIMTNKISQEQQRGVPHHLLGTIPLDEKPWTMAQFKPAVLKLQDEIRSRGRLPIVVGGSHYYINSLLFKDFGILDDVADSEPVGSFDQARYEEKFPILKASAEEMVAKLREVDPDVSLRWHPNDVRKIQKSLRIYLTTGKRPSDLFAEQQARKAEIGITRTKSATRNYVRGQIRWIAGKMLPGIKAYGALDKLFLLKVE</sequence>
<dbReference type="PANTHER" id="PTHR11088:SF89">
    <property type="entry name" value="TRNA DIMETHYLALLYLTRANSFERASE"/>
    <property type="match status" value="1"/>
</dbReference>
<dbReference type="NCBIfam" id="TIGR00174">
    <property type="entry name" value="miaA"/>
    <property type="match status" value="1"/>
</dbReference>
<dbReference type="GO" id="GO:0005524">
    <property type="term" value="F:ATP binding"/>
    <property type="evidence" value="ECO:0007669"/>
    <property type="project" value="UniProtKB-KW"/>
</dbReference>
<dbReference type="GO" id="GO:0006400">
    <property type="term" value="P:tRNA modification"/>
    <property type="evidence" value="ECO:0007669"/>
    <property type="project" value="TreeGrafter"/>
</dbReference>
<comment type="catalytic activity">
    <reaction evidence="5">
        <text>adenosine(37) in tRNA + dimethylallyl diphosphate = N(6)-dimethylallyladenosine(37) in tRNA + diphosphate</text>
        <dbReference type="Rhea" id="RHEA:26482"/>
        <dbReference type="Rhea" id="RHEA-COMP:10162"/>
        <dbReference type="Rhea" id="RHEA-COMP:10375"/>
        <dbReference type="ChEBI" id="CHEBI:33019"/>
        <dbReference type="ChEBI" id="CHEBI:57623"/>
        <dbReference type="ChEBI" id="CHEBI:74411"/>
        <dbReference type="ChEBI" id="CHEBI:74415"/>
        <dbReference type="EC" id="2.5.1.75"/>
    </reaction>
</comment>
<evidence type="ECO:0000256" key="5">
    <source>
        <dbReference type="RuleBase" id="RU003783"/>
    </source>
</evidence>
<name>A0AAD9IBY7_9PEZI</name>
<protein>
    <recommendedName>
        <fullName evidence="5">tRNA dimethylallyltransferase</fullName>
        <ecNumber evidence="5">2.5.1.75</ecNumber>
    </recommendedName>
</protein>
<dbReference type="Gene3D" id="3.40.50.300">
    <property type="entry name" value="P-loop containing nucleotide triphosphate hydrolases"/>
    <property type="match status" value="1"/>
</dbReference>
<comment type="caution">
    <text evidence="7">The sequence shown here is derived from an EMBL/GenBank/DDBJ whole genome shotgun (WGS) entry which is preliminary data.</text>
</comment>
<evidence type="ECO:0000256" key="6">
    <source>
        <dbReference type="RuleBase" id="RU003785"/>
    </source>
</evidence>
<dbReference type="EC" id="2.5.1.75" evidence="5"/>
<keyword evidence="2 6" id="KW-0808">Transferase</keyword>
<dbReference type="InterPro" id="IPR027417">
    <property type="entry name" value="P-loop_NTPase"/>
</dbReference>
<accession>A0AAD9IBY7</accession>
<keyword evidence="5" id="KW-0819">tRNA processing</keyword>
<evidence type="ECO:0000313" key="7">
    <source>
        <dbReference type="EMBL" id="KAK2074077.1"/>
    </source>
</evidence>
<organism evidence="7 8">
    <name type="scientific">Phyllachora maydis</name>
    <dbReference type="NCBI Taxonomy" id="1825666"/>
    <lineage>
        <taxon>Eukaryota</taxon>
        <taxon>Fungi</taxon>
        <taxon>Dikarya</taxon>
        <taxon>Ascomycota</taxon>
        <taxon>Pezizomycotina</taxon>
        <taxon>Sordariomycetes</taxon>
        <taxon>Sordariomycetidae</taxon>
        <taxon>Phyllachorales</taxon>
        <taxon>Phyllachoraceae</taxon>
        <taxon>Phyllachora</taxon>
    </lineage>
</organism>
<keyword evidence="4 6" id="KW-0067">ATP-binding</keyword>
<dbReference type="AlphaFoldDB" id="A0AAD9IBY7"/>
<reference evidence="7" key="1">
    <citation type="journal article" date="2023" name="Mol. Plant Microbe Interact.">
        <title>Elucidating the Obligate Nature and Biological Capacity of an Invasive Fungal Corn Pathogen.</title>
        <authorList>
            <person name="MacCready J.S."/>
            <person name="Roggenkamp E.M."/>
            <person name="Gdanetz K."/>
            <person name="Chilvers M.I."/>
        </authorList>
    </citation>
    <scope>NUCLEOTIDE SEQUENCE</scope>
    <source>
        <strain evidence="7">PM02</strain>
    </source>
</reference>
<evidence type="ECO:0000256" key="2">
    <source>
        <dbReference type="ARBA" id="ARBA00022679"/>
    </source>
</evidence>
<evidence type="ECO:0000256" key="1">
    <source>
        <dbReference type="ARBA" id="ARBA00005842"/>
    </source>
</evidence>
<dbReference type="GO" id="GO:0052381">
    <property type="term" value="F:tRNA dimethylallyltransferase activity"/>
    <property type="evidence" value="ECO:0007669"/>
    <property type="project" value="UniProtKB-EC"/>
</dbReference>
<dbReference type="SUPFAM" id="SSF52540">
    <property type="entry name" value="P-loop containing nucleoside triphosphate hydrolases"/>
    <property type="match status" value="1"/>
</dbReference>
<dbReference type="GO" id="GO:0005739">
    <property type="term" value="C:mitochondrion"/>
    <property type="evidence" value="ECO:0007669"/>
    <property type="project" value="TreeGrafter"/>
</dbReference>
<keyword evidence="8" id="KW-1185">Reference proteome</keyword>
<dbReference type="InterPro" id="IPR018022">
    <property type="entry name" value="IPT"/>
</dbReference>
<comment type="similarity">
    <text evidence="1 6">Belongs to the IPP transferase family.</text>
</comment>
<dbReference type="Proteomes" id="UP001217918">
    <property type="component" value="Unassembled WGS sequence"/>
</dbReference>
<dbReference type="PANTHER" id="PTHR11088">
    <property type="entry name" value="TRNA DIMETHYLALLYLTRANSFERASE"/>
    <property type="match status" value="1"/>
</dbReference>
<proteinExistence type="inferred from homology"/>
<evidence type="ECO:0000313" key="8">
    <source>
        <dbReference type="Proteomes" id="UP001217918"/>
    </source>
</evidence>
<dbReference type="Pfam" id="PF01715">
    <property type="entry name" value="IPPT"/>
    <property type="match status" value="1"/>
</dbReference>
<dbReference type="InterPro" id="IPR039657">
    <property type="entry name" value="Dimethylallyltransferase"/>
</dbReference>
<dbReference type="EMBL" id="JAQQPM010000007">
    <property type="protein sequence ID" value="KAK2074077.1"/>
    <property type="molecule type" value="Genomic_DNA"/>
</dbReference>
<gene>
    <name evidence="7" type="ORF">P8C59_008314</name>
</gene>
<evidence type="ECO:0000256" key="4">
    <source>
        <dbReference type="ARBA" id="ARBA00022840"/>
    </source>
</evidence>
<evidence type="ECO:0000256" key="3">
    <source>
        <dbReference type="ARBA" id="ARBA00022741"/>
    </source>
</evidence>
<dbReference type="Gene3D" id="1.10.20.140">
    <property type="match status" value="1"/>
</dbReference>
<keyword evidence="3 6" id="KW-0547">Nucleotide-binding</keyword>